<feature type="transmembrane region" description="Helical" evidence="8">
    <location>
        <begin position="720"/>
        <end position="742"/>
    </location>
</feature>
<feature type="transmembrane region" description="Helical" evidence="8">
    <location>
        <begin position="673"/>
        <end position="699"/>
    </location>
</feature>
<comment type="subcellular location">
    <subcellularLocation>
        <location evidence="1">Membrane</location>
        <topology evidence="1">Multi-pass membrane protein</topology>
    </subcellularLocation>
</comment>
<proteinExistence type="inferred from homology"/>
<organism evidence="10 11">
    <name type="scientific">Mya arenaria</name>
    <name type="common">Soft-shell clam</name>
    <dbReference type="NCBI Taxonomy" id="6604"/>
    <lineage>
        <taxon>Eukaryota</taxon>
        <taxon>Metazoa</taxon>
        <taxon>Spiralia</taxon>
        <taxon>Lophotrochozoa</taxon>
        <taxon>Mollusca</taxon>
        <taxon>Bivalvia</taxon>
        <taxon>Autobranchia</taxon>
        <taxon>Heteroconchia</taxon>
        <taxon>Euheterodonta</taxon>
        <taxon>Imparidentia</taxon>
        <taxon>Neoheterodontei</taxon>
        <taxon>Myida</taxon>
        <taxon>Myoidea</taxon>
        <taxon>Myidae</taxon>
        <taxon>Mya</taxon>
    </lineage>
</organism>
<dbReference type="InterPro" id="IPR003392">
    <property type="entry name" value="PTHD_SSD"/>
</dbReference>
<feature type="transmembrane region" description="Helical" evidence="8">
    <location>
        <begin position="748"/>
        <end position="771"/>
    </location>
</feature>
<dbReference type="SUPFAM" id="SSF82866">
    <property type="entry name" value="Multidrug efflux transporter AcrB transmembrane domain"/>
    <property type="match status" value="2"/>
</dbReference>
<keyword evidence="4 8" id="KW-1133">Transmembrane helix</keyword>
<dbReference type="Pfam" id="PF02460">
    <property type="entry name" value="Patched"/>
    <property type="match status" value="1"/>
</dbReference>
<evidence type="ECO:0000256" key="4">
    <source>
        <dbReference type="ARBA" id="ARBA00022989"/>
    </source>
</evidence>
<dbReference type="PANTHER" id="PTHR10796">
    <property type="entry name" value="PATCHED-RELATED"/>
    <property type="match status" value="1"/>
</dbReference>
<keyword evidence="5 8" id="KW-0472">Membrane</keyword>
<dbReference type="PROSITE" id="PS50156">
    <property type="entry name" value="SSD"/>
    <property type="match status" value="1"/>
</dbReference>
<feature type="transmembrane region" description="Helical" evidence="8">
    <location>
        <begin position="31"/>
        <end position="49"/>
    </location>
</feature>
<evidence type="ECO:0000256" key="1">
    <source>
        <dbReference type="ARBA" id="ARBA00004141"/>
    </source>
</evidence>
<feature type="compositionally biased region" description="Basic and acidic residues" evidence="7">
    <location>
        <begin position="817"/>
        <end position="826"/>
    </location>
</feature>
<dbReference type="InterPro" id="IPR051697">
    <property type="entry name" value="Patched_domain-protein"/>
</dbReference>
<comment type="similarity">
    <text evidence="2">Belongs to the patched family.</text>
</comment>
<evidence type="ECO:0000256" key="6">
    <source>
        <dbReference type="ARBA" id="ARBA00023180"/>
    </source>
</evidence>
<evidence type="ECO:0000256" key="5">
    <source>
        <dbReference type="ARBA" id="ARBA00023136"/>
    </source>
</evidence>
<evidence type="ECO:0000256" key="2">
    <source>
        <dbReference type="ARBA" id="ARBA00005585"/>
    </source>
</evidence>
<feature type="domain" description="SSD" evidence="9">
    <location>
        <begin position="282"/>
        <end position="335"/>
    </location>
</feature>
<keyword evidence="3 8" id="KW-0812">Transmembrane</keyword>
<evidence type="ECO:0000259" key="9">
    <source>
        <dbReference type="PROSITE" id="PS50156"/>
    </source>
</evidence>
<keyword evidence="6" id="KW-0325">Glycoprotein</keyword>
<evidence type="ECO:0000256" key="7">
    <source>
        <dbReference type="SAM" id="MobiDB-lite"/>
    </source>
</evidence>
<keyword evidence="11" id="KW-1185">Reference proteome</keyword>
<feature type="transmembrane region" description="Helical" evidence="8">
    <location>
        <begin position="646"/>
        <end position="667"/>
    </location>
</feature>
<dbReference type="InterPro" id="IPR000731">
    <property type="entry name" value="SSD"/>
</dbReference>
<reference evidence="10" key="1">
    <citation type="submission" date="2022-11" db="EMBL/GenBank/DDBJ databases">
        <title>Centuries of genome instability and evolution in soft-shell clam transmissible cancer (bioRxiv).</title>
        <authorList>
            <person name="Hart S.F.M."/>
            <person name="Yonemitsu M.A."/>
            <person name="Giersch R.M."/>
            <person name="Beal B.F."/>
            <person name="Arriagada G."/>
            <person name="Davis B.W."/>
            <person name="Ostrander E.A."/>
            <person name="Goff S.P."/>
            <person name="Metzger M.J."/>
        </authorList>
    </citation>
    <scope>NUCLEOTIDE SEQUENCE</scope>
    <source>
        <strain evidence="10">MELC-2E11</strain>
        <tissue evidence="10">Siphon/mantle</tissue>
    </source>
</reference>
<evidence type="ECO:0000313" key="10">
    <source>
        <dbReference type="EMBL" id="WAR27804.1"/>
    </source>
</evidence>
<dbReference type="Proteomes" id="UP001164746">
    <property type="component" value="Chromosome 15"/>
</dbReference>
<evidence type="ECO:0000256" key="8">
    <source>
        <dbReference type="SAM" id="Phobius"/>
    </source>
</evidence>
<accession>A0ABY7G329</accession>
<feature type="transmembrane region" description="Helical" evidence="8">
    <location>
        <begin position="621"/>
        <end position="639"/>
    </location>
</feature>
<name>A0ABY7G329_MYAAR</name>
<sequence length="826" mass="92759">MPQVNFLYEFVEGKFGSLFARYGRFVARHPWHVLIIAVVVNLALGIGMVRFRIDIDAEHVYLPQDSQSKKDQHLIESTFPDLTGRNYNPLYDVYFDSLWARVIVRAKSGNLLSRTSLEAVKDFNTFLQTMNATADDGTIVTFNDICARAYGICAVDGSIFWNNEFLAAVDAGNVTFPSATTDANGFLKQMKYIHLNYELRKDTSDDYIKKWMDAFVDHMEAYNSDKLDIAYGHHTSIDEELDRNVTGDIKWFAVTILLMVLYACLATLSIRDVVSQRAMLGLAGIGIDDMFLLLSALAGAQGEATVEDKMATTLQTSCVSITISSLTDLIAFMSGVAVVFCYLNNITIVTAALTLNERRVDANRHFFTCRRVKTEQSLEVERKSRSYIICCSGSPPSNREEAESLLDKFPRWLFPKIVLKLPFKIVIILLFLGYLAAGIYGCVHLKQGLEFTQLVQEDSYFYKYSDLLQTKFKRQYPISFLTTQTYKYTDPNTTALIDGILSTAKANDYFDDSFESNWLKVYMASAYYDGTSELNFINGFKSFITNPKFTRYENDIVIDSSGTKITASRYYVLSRVLSDSQEEGKMMLKAREIAKNAQMNCLAFSPYFDVFEQYVSVLGQTLQSVGIALAAVFVVTCLLMPHPVLIIFVTVAVTMIMVGVFGYMLYVDIALSAITMVQLIMCIGFSIDFTAHICHGYIVAPGADKNLRVEQAIDEVGAPIFHGAFSSLCGVVILFAATSYIFKTFATIMCFVLLFGIAHALLLLPVVLSWIGPGHLKLKREVTPQNSQRNRNTFDHGVRNEGAVMDDEASETSPNEIKLRNNERRQ</sequence>
<feature type="transmembrane region" description="Helical" evidence="8">
    <location>
        <begin position="421"/>
        <end position="441"/>
    </location>
</feature>
<dbReference type="Gene3D" id="1.20.1640.10">
    <property type="entry name" value="Multidrug efflux transporter AcrB transmembrane domain"/>
    <property type="match status" value="1"/>
</dbReference>
<feature type="transmembrane region" description="Helical" evidence="8">
    <location>
        <begin position="251"/>
        <end position="270"/>
    </location>
</feature>
<protein>
    <submittedName>
        <fullName evidence="10">PTHD3-like protein</fullName>
    </submittedName>
</protein>
<feature type="region of interest" description="Disordered" evidence="7">
    <location>
        <begin position="782"/>
        <end position="826"/>
    </location>
</feature>
<dbReference type="PANTHER" id="PTHR10796:SF92">
    <property type="entry name" value="PATCHED-RELATED, ISOFORM A"/>
    <property type="match status" value="1"/>
</dbReference>
<gene>
    <name evidence="10" type="ORF">MAR_013508</name>
</gene>
<evidence type="ECO:0000313" key="11">
    <source>
        <dbReference type="Proteomes" id="UP001164746"/>
    </source>
</evidence>
<dbReference type="EMBL" id="CP111026">
    <property type="protein sequence ID" value="WAR27804.1"/>
    <property type="molecule type" value="Genomic_DNA"/>
</dbReference>
<evidence type="ECO:0000256" key="3">
    <source>
        <dbReference type="ARBA" id="ARBA00022692"/>
    </source>
</evidence>
<feature type="transmembrane region" description="Helical" evidence="8">
    <location>
        <begin position="329"/>
        <end position="355"/>
    </location>
</feature>